<accession>A0A1C7MNP9</accession>
<dbReference type="GO" id="GO:0008047">
    <property type="term" value="F:enzyme activator activity"/>
    <property type="evidence" value="ECO:0007669"/>
    <property type="project" value="InterPro"/>
</dbReference>
<feature type="compositionally biased region" description="Polar residues" evidence="5">
    <location>
        <begin position="16"/>
        <end position="29"/>
    </location>
</feature>
<feature type="compositionally biased region" description="Polar residues" evidence="5">
    <location>
        <begin position="625"/>
        <end position="637"/>
    </location>
</feature>
<dbReference type="Gene3D" id="2.30.29.30">
    <property type="entry name" value="Pleckstrin-homology domain (PH domain)/Phosphotyrosine-binding domain (PTB)"/>
    <property type="match status" value="1"/>
</dbReference>
<dbReference type="EMBL" id="LUGG01000002">
    <property type="protein sequence ID" value="OBZ78059.1"/>
    <property type="molecule type" value="Genomic_DNA"/>
</dbReference>
<gene>
    <name evidence="6" type="ORF">A0H81_02320</name>
</gene>
<dbReference type="CDD" id="cd09804">
    <property type="entry name" value="Dcp1"/>
    <property type="match status" value="1"/>
</dbReference>
<feature type="region of interest" description="Disordered" evidence="5">
    <location>
        <begin position="1"/>
        <end position="29"/>
    </location>
</feature>
<dbReference type="GO" id="GO:0000932">
    <property type="term" value="C:P-body"/>
    <property type="evidence" value="ECO:0007669"/>
    <property type="project" value="TreeGrafter"/>
</dbReference>
<dbReference type="GO" id="GO:0006397">
    <property type="term" value="P:mRNA processing"/>
    <property type="evidence" value="ECO:0007669"/>
    <property type="project" value="UniProtKB-KW"/>
</dbReference>
<dbReference type="GO" id="GO:0031087">
    <property type="term" value="P:deadenylation-independent decapping of nuclear-transcribed mRNA"/>
    <property type="evidence" value="ECO:0007669"/>
    <property type="project" value="TreeGrafter"/>
</dbReference>
<keyword evidence="4" id="KW-0507">mRNA processing</keyword>
<evidence type="ECO:0008006" key="8">
    <source>
        <dbReference type="Google" id="ProtNLM"/>
    </source>
</evidence>
<evidence type="ECO:0000256" key="1">
    <source>
        <dbReference type="ARBA" id="ARBA00004496"/>
    </source>
</evidence>
<name>A0A1C7MNP9_GRIFR</name>
<comment type="similarity">
    <text evidence="2">Belongs to the DCP1 family.</text>
</comment>
<organism evidence="6 7">
    <name type="scientific">Grifola frondosa</name>
    <name type="common">Maitake</name>
    <name type="synonym">Polyporus frondosus</name>
    <dbReference type="NCBI Taxonomy" id="5627"/>
    <lineage>
        <taxon>Eukaryota</taxon>
        <taxon>Fungi</taxon>
        <taxon>Dikarya</taxon>
        <taxon>Basidiomycota</taxon>
        <taxon>Agaricomycotina</taxon>
        <taxon>Agaricomycetes</taxon>
        <taxon>Polyporales</taxon>
        <taxon>Grifolaceae</taxon>
        <taxon>Grifola</taxon>
    </lineage>
</organism>
<sequence length="700" mass="75944">MPPRRHPSSSSVSVGNVLTQSPKRTSSPATQANRLLGMSPAVYQNNMKVLLRREPSIISILDQFSHVCLYHHNGSKWEKQGYEGSMFLFEKSTYPAYGFFILNRMGTDDYILPIYPEDDMEIVGDYVMFRFYPDFTKKRIEMRLPYPIPEARREEFDRELIRVIDDADSSDAAKEKKGKSVTLGLWMFATDAREPLKDVMIRLHSYIKQGLPYPEEFRYGPGHPPPPNPHLRTASRSSITQDSDSKPIPTNGNNDGPNELDKLFAKLITPSSSSSAAPTVTGSTSGMSVEALFNALNGSESVQGEGPPPSATSNRGLALLGSIFASASPATASPTANGAVHSRLPTGSLPPRPEDITIVSPKPTSNALPQILNQDVISTLLGLGPDSRASSAAPSSAGSRNRYEGDNEFSEGDLVSEGEYSVSSTVLDADADASAGSSSGIPLLAVHQSPDLNRGNRQAARRVEGDVTPRAGAGGIVLPPTSPPHSQHLTPASIMSPAPRSNGRDSAPVRGRPLVPFETNSDLWPYPRAPIDERPLDADSLDDADVVELDFSDTRALSDPAMFSNRLKEKRSRAGKHKSRKERERDRELEKEEIERGWDVPARVPAQQQVYQPGPSSAPAAAPSRQATVNGTKTTPAVNGDGHLNGVAAKEAVIASVSARPEPPHKGIARNDFVRELLTLIHTDKQFVDGLWQEYLARAT</sequence>
<dbReference type="GO" id="GO:0000290">
    <property type="term" value="P:deadenylation-dependent decapping of nuclear-transcribed mRNA"/>
    <property type="evidence" value="ECO:0007669"/>
    <property type="project" value="InterPro"/>
</dbReference>
<keyword evidence="7" id="KW-1185">Reference proteome</keyword>
<comment type="subcellular location">
    <subcellularLocation>
        <location evidence="1">Cytoplasm</location>
    </subcellularLocation>
</comment>
<feature type="compositionally biased region" description="Basic and acidic residues" evidence="5">
    <location>
        <begin position="581"/>
        <end position="593"/>
    </location>
</feature>
<dbReference type="STRING" id="5627.A0A1C7MNP9"/>
<comment type="caution">
    <text evidence="6">The sequence shown here is derived from an EMBL/GenBank/DDBJ whole genome shotgun (WGS) entry which is preliminary data.</text>
</comment>
<feature type="compositionally biased region" description="Basic residues" evidence="5">
    <location>
        <begin position="568"/>
        <end position="580"/>
    </location>
</feature>
<feature type="compositionally biased region" description="Low complexity" evidence="5">
    <location>
        <begin position="615"/>
        <end position="624"/>
    </location>
</feature>
<dbReference type="AlphaFoldDB" id="A0A1C7MNP9"/>
<evidence type="ECO:0000256" key="4">
    <source>
        <dbReference type="ARBA" id="ARBA00022664"/>
    </source>
</evidence>
<dbReference type="SUPFAM" id="SSF50729">
    <property type="entry name" value="PH domain-like"/>
    <property type="match status" value="1"/>
</dbReference>
<feature type="region of interest" description="Disordered" evidence="5">
    <location>
        <begin position="562"/>
        <end position="593"/>
    </location>
</feature>
<feature type="region of interest" description="Disordered" evidence="5">
    <location>
        <begin position="330"/>
        <end position="355"/>
    </location>
</feature>
<feature type="region of interest" description="Disordered" evidence="5">
    <location>
        <begin position="385"/>
        <end position="411"/>
    </location>
</feature>
<feature type="compositionally biased region" description="Polar residues" evidence="5">
    <location>
        <begin position="234"/>
        <end position="256"/>
    </location>
</feature>
<feature type="region of interest" description="Disordered" evidence="5">
    <location>
        <begin position="478"/>
        <end position="514"/>
    </location>
</feature>
<evidence type="ECO:0000313" key="7">
    <source>
        <dbReference type="Proteomes" id="UP000092993"/>
    </source>
</evidence>
<dbReference type="Proteomes" id="UP000092993">
    <property type="component" value="Unassembled WGS sequence"/>
</dbReference>
<dbReference type="PANTHER" id="PTHR16290:SF0">
    <property type="entry name" value="DECAPPING PROTEIN 1, ISOFORM A"/>
    <property type="match status" value="1"/>
</dbReference>
<dbReference type="GO" id="GO:0003729">
    <property type="term" value="F:mRNA binding"/>
    <property type="evidence" value="ECO:0007669"/>
    <property type="project" value="TreeGrafter"/>
</dbReference>
<feature type="region of interest" description="Disordered" evidence="5">
    <location>
        <begin position="609"/>
        <end position="642"/>
    </location>
</feature>
<evidence type="ECO:0000256" key="5">
    <source>
        <dbReference type="SAM" id="MobiDB-lite"/>
    </source>
</evidence>
<protein>
    <recommendedName>
        <fullName evidence="8">mRNA-decapping enzyme 1B</fullName>
    </recommendedName>
</protein>
<reference evidence="6 7" key="1">
    <citation type="submission" date="2016-03" db="EMBL/GenBank/DDBJ databases">
        <title>Whole genome sequencing of Grifola frondosa 9006-11.</title>
        <authorList>
            <person name="Min B."/>
            <person name="Park H."/>
            <person name="Kim J.-G."/>
            <person name="Cho H."/>
            <person name="Oh Y.-L."/>
            <person name="Kong W.-S."/>
            <person name="Choi I.-G."/>
        </authorList>
    </citation>
    <scope>NUCLEOTIDE SEQUENCE [LARGE SCALE GENOMIC DNA]</scope>
    <source>
        <strain evidence="6 7">9006-11</strain>
    </source>
</reference>
<dbReference type="OrthoDB" id="440673at2759"/>
<proteinExistence type="inferred from homology"/>
<feature type="region of interest" description="Disordered" evidence="5">
    <location>
        <begin position="217"/>
        <end position="260"/>
    </location>
</feature>
<dbReference type="PANTHER" id="PTHR16290">
    <property type="entry name" value="TRANSCRIPTION FACTOR SMIF DECAPPING ENZYME DCP1"/>
    <property type="match status" value="1"/>
</dbReference>
<evidence type="ECO:0000256" key="2">
    <source>
        <dbReference type="ARBA" id="ARBA00008778"/>
    </source>
</evidence>
<dbReference type="InterPro" id="IPR010334">
    <property type="entry name" value="Dcp1"/>
</dbReference>
<dbReference type="Pfam" id="PF06058">
    <property type="entry name" value="DCP1"/>
    <property type="match status" value="1"/>
</dbReference>
<evidence type="ECO:0000256" key="3">
    <source>
        <dbReference type="ARBA" id="ARBA00022490"/>
    </source>
</evidence>
<feature type="compositionally biased region" description="Low complexity" evidence="5">
    <location>
        <begin position="385"/>
        <end position="400"/>
    </location>
</feature>
<dbReference type="OMA" id="QFSHVCV"/>
<evidence type="ECO:0000313" key="6">
    <source>
        <dbReference type="EMBL" id="OBZ78059.1"/>
    </source>
</evidence>
<dbReference type="InterPro" id="IPR011993">
    <property type="entry name" value="PH-like_dom_sf"/>
</dbReference>
<keyword evidence="3" id="KW-0963">Cytoplasm</keyword>